<dbReference type="GO" id="GO:0005737">
    <property type="term" value="C:cytoplasm"/>
    <property type="evidence" value="ECO:0007669"/>
    <property type="project" value="UniProtKB-SubCell"/>
</dbReference>
<feature type="domain" description="HPr" evidence="4">
    <location>
        <begin position="1"/>
        <end position="85"/>
    </location>
</feature>
<dbReference type="InterPro" id="IPR000032">
    <property type="entry name" value="HPr-like"/>
</dbReference>
<dbReference type="AlphaFoldDB" id="A0A6G8Q9U9"/>
<dbReference type="GO" id="GO:0009401">
    <property type="term" value="P:phosphoenolpyruvate-dependent sugar phosphotransferase system"/>
    <property type="evidence" value="ECO:0007669"/>
    <property type="project" value="UniProtKB-KW"/>
</dbReference>
<keyword evidence="2" id="KW-0963">Cytoplasm</keyword>
<dbReference type="InterPro" id="IPR050399">
    <property type="entry name" value="HPr"/>
</dbReference>
<dbReference type="PROSITE" id="PS51350">
    <property type="entry name" value="PTS_HPR_DOM"/>
    <property type="match status" value="1"/>
</dbReference>
<dbReference type="PRINTS" id="PR00107">
    <property type="entry name" value="PHOSPHOCPHPR"/>
</dbReference>
<dbReference type="Proteomes" id="UP000501452">
    <property type="component" value="Chromosome"/>
</dbReference>
<accession>A0A6G8Q9U9</accession>
<dbReference type="EMBL" id="CP045119">
    <property type="protein sequence ID" value="QIN83260.1"/>
    <property type="molecule type" value="Genomic_DNA"/>
</dbReference>
<comment type="subcellular location">
    <subcellularLocation>
        <location evidence="1">Cytoplasm</location>
    </subcellularLocation>
</comment>
<evidence type="ECO:0000256" key="1">
    <source>
        <dbReference type="ARBA" id="ARBA00004496"/>
    </source>
</evidence>
<name>A0A6G8Q9U9_9ACTN</name>
<evidence type="ECO:0000256" key="3">
    <source>
        <dbReference type="ARBA" id="ARBA00022683"/>
    </source>
</evidence>
<dbReference type="SUPFAM" id="SSF55594">
    <property type="entry name" value="HPr-like"/>
    <property type="match status" value="1"/>
</dbReference>
<dbReference type="InterPro" id="IPR035895">
    <property type="entry name" value="HPr-like_sf"/>
</dbReference>
<organism evidence="5 6">
    <name type="scientific">Rubrobacter tropicus</name>
    <dbReference type="NCBI Taxonomy" id="2653851"/>
    <lineage>
        <taxon>Bacteria</taxon>
        <taxon>Bacillati</taxon>
        <taxon>Actinomycetota</taxon>
        <taxon>Rubrobacteria</taxon>
        <taxon>Rubrobacterales</taxon>
        <taxon>Rubrobacteraceae</taxon>
        <taxon>Rubrobacter</taxon>
    </lineage>
</organism>
<keyword evidence="3" id="KW-0598">Phosphotransferase system</keyword>
<evidence type="ECO:0000259" key="4">
    <source>
        <dbReference type="PROSITE" id="PS51350"/>
    </source>
</evidence>
<dbReference type="PANTHER" id="PTHR33705:SF2">
    <property type="entry name" value="PHOSPHOCARRIER PROTEIN NPR"/>
    <property type="match status" value="1"/>
</dbReference>
<dbReference type="Pfam" id="PF00381">
    <property type="entry name" value="PTS-HPr"/>
    <property type="match status" value="1"/>
</dbReference>
<keyword evidence="6" id="KW-1185">Reference proteome</keyword>
<proteinExistence type="predicted"/>
<evidence type="ECO:0000313" key="6">
    <source>
        <dbReference type="Proteomes" id="UP000501452"/>
    </source>
</evidence>
<dbReference type="CDD" id="cd00367">
    <property type="entry name" value="PTS-HPr_like"/>
    <property type="match status" value="1"/>
</dbReference>
<dbReference type="NCBIfam" id="TIGR01003">
    <property type="entry name" value="PTS_HPr_family"/>
    <property type="match status" value="1"/>
</dbReference>
<reference evidence="5 6" key="1">
    <citation type="submission" date="2019-10" db="EMBL/GenBank/DDBJ databases">
        <title>Rubrobacter sp nov SCSIO 52090 isolated from a deep-sea sediment in the South China Sea.</title>
        <authorList>
            <person name="Chen R.W."/>
        </authorList>
    </citation>
    <scope>NUCLEOTIDE SEQUENCE [LARGE SCALE GENOMIC DNA]</scope>
    <source>
        <strain evidence="5 6">SCSIO 52909</strain>
    </source>
</reference>
<sequence>MAERETTVGADAGIHGRPAAQLVKAAKQFSSRIELVKGTREVNAKSIMKVTGFARKGERVTVRAEGDDADEAAEAVANLIATEGH</sequence>
<dbReference type="PANTHER" id="PTHR33705">
    <property type="entry name" value="PHOSPHOCARRIER PROTEIN HPR"/>
    <property type="match status" value="1"/>
</dbReference>
<evidence type="ECO:0000256" key="2">
    <source>
        <dbReference type="ARBA" id="ARBA00022490"/>
    </source>
</evidence>
<protein>
    <submittedName>
        <fullName evidence="5">HPr family phosphocarrier protein</fullName>
    </submittedName>
</protein>
<gene>
    <name evidence="5" type="ORF">GBA63_11875</name>
</gene>
<dbReference type="RefSeq" id="WP_166176374.1">
    <property type="nucleotide sequence ID" value="NZ_CP045119.1"/>
</dbReference>
<dbReference type="Gene3D" id="3.30.1340.10">
    <property type="entry name" value="HPr-like"/>
    <property type="match status" value="1"/>
</dbReference>
<evidence type="ECO:0000313" key="5">
    <source>
        <dbReference type="EMBL" id="QIN83260.1"/>
    </source>
</evidence>
<dbReference type="KEGG" id="rub:GBA63_11875"/>